<protein>
    <submittedName>
        <fullName evidence="1">Uncharacterized protein</fullName>
    </submittedName>
</protein>
<organism evidence="1 2">
    <name type="scientific">Daphnia magna</name>
    <dbReference type="NCBI Taxonomy" id="35525"/>
    <lineage>
        <taxon>Eukaryota</taxon>
        <taxon>Metazoa</taxon>
        <taxon>Ecdysozoa</taxon>
        <taxon>Arthropoda</taxon>
        <taxon>Crustacea</taxon>
        <taxon>Branchiopoda</taxon>
        <taxon>Diplostraca</taxon>
        <taxon>Cladocera</taxon>
        <taxon>Anomopoda</taxon>
        <taxon>Daphniidae</taxon>
        <taxon>Daphnia</taxon>
    </lineage>
</organism>
<gene>
    <name evidence="1" type="ORF">APZ42_004428</name>
</gene>
<dbReference type="EMBL" id="LRGB01013098">
    <property type="protein sequence ID" value="KZR99633.1"/>
    <property type="molecule type" value="Genomic_DNA"/>
</dbReference>
<proteinExistence type="predicted"/>
<keyword evidence="2" id="KW-1185">Reference proteome</keyword>
<reference evidence="1 2" key="1">
    <citation type="submission" date="2016-03" db="EMBL/GenBank/DDBJ databases">
        <title>EvidentialGene: Evidence-directed Construction of Genes on Genomes.</title>
        <authorList>
            <person name="Gilbert D.G."/>
            <person name="Choi J.-H."/>
            <person name="Mockaitis K."/>
            <person name="Colbourne J."/>
            <person name="Pfrender M."/>
        </authorList>
    </citation>
    <scope>NUCLEOTIDE SEQUENCE [LARGE SCALE GENOMIC DNA]</scope>
    <source>
        <strain evidence="1 2">Xinb3</strain>
        <tissue evidence="1">Complete organism</tissue>
    </source>
</reference>
<dbReference type="Proteomes" id="UP000076858">
    <property type="component" value="Unassembled WGS sequence"/>
</dbReference>
<comment type="caution">
    <text evidence="1">The sequence shown here is derived from an EMBL/GenBank/DDBJ whole genome shotgun (WGS) entry which is preliminary data.</text>
</comment>
<evidence type="ECO:0000313" key="1">
    <source>
        <dbReference type="EMBL" id="KZR99633.1"/>
    </source>
</evidence>
<sequence length="79" mass="9165">MRFDKITELKRCQFKTEDKPPQKKNLFQDHSVALLNYLFSIFFRLSNMSIANKARYSLMSLVAMSSHITLTHAKPGQNS</sequence>
<dbReference type="AlphaFoldDB" id="A0A162CV52"/>
<name>A0A162CV52_9CRUS</name>
<evidence type="ECO:0000313" key="2">
    <source>
        <dbReference type="Proteomes" id="UP000076858"/>
    </source>
</evidence>
<accession>A0A162CV52</accession>